<dbReference type="SUPFAM" id="SSF109854">
    <property type="entry name" value="DinB/YfiT-like putative metalloenzymes"/>
    <property type="match status" value="1"/>
</dbReference>
<evidence type="ECO:0000256" key="2">
    <source>
        <dbReference type="ARBA" id="ARBA00022723"/>
    </source>
</evidence>
<comment type="similarity">
    <text evidence="1">Belongs to the DinB family.</text>
</comment>
<dbReference type="GO" id="GO:0046872">
    <property type="term" value="F:metal ion binding"/>
    <property type="evidence" value="ECO:0007669"/>
    <property type="project" value="UniProtKB-KW"/>
</dbReference>
<dbReference type="EMBL" id="FWFO01000001">
    <property type="protein sequence ID" value="SLN27830.1"/>
    <property type="molecule type" value="Genomic_DNA"/>
</dbReference>
<evidence type="ECO:0000313" key="5">
    <source>
        <dbReference type="Proteomes" id="UP000193077"/>
    </source>
</evidence>
<dbReference type="Proteomes" id="UP000193077">
    <property type="component" value="Unassembled WGS sequence"/>
</dbReference>
<dbReference type="OrthoDB" id="9807509at2"/>
<evidence type="ECO:0000256" key="1">
    <source>
        <dbReference type="ARBA" id="ARBA00008635"/>
    </source>
</evidence>
<dbReference type="RefSeq" id="WP_085794718.1">
    <property type="nucleotide sequence ID" value="NZ_FWFO01000001.1"/>
</dbReference>
<reference evidence="4 5" key="1">
    <citation type="submission" date="2017-03" db="EMBL/GenBank/DDBJ databases">
        <authorList>
            <person name="Afonso C.L."/>
            <person name="Miller P.J."/>
            <person name="Scott M.A."/>
            <person name="Spackman E."/>
            <person name="Goraichik I."/>
            <person name="Dimitrov K.M."/>
            <person name="Suarez D.L."/>
            <person name="Swayne D.E."/>
        </authorList>
    </citation>
    <scope>NUCLEOTIDE SEQUENCE [LARGE SCALE GENOMIC DNA]</scope>
    <source>
        <strain evidence="4 5">CECT 7639</strain>
    </source>
</reference>
<dbReference type="Gene3D" id="1.20.120.450">
    <property type="entry name" value="dinb family like domain"/>
    <property type="match status" value="1"/>
</dbReference>
<dbReference type="InterPro" id="IPR034660">
    <property type="entry name" value="DinB/YfiT-like"/>
</dbReference>
<organism evidence="4 5">
    <name type="scientific">Falsiruegeria litorea R37</name>
    <dbReference type="NCBI Taxonomy" id="1200284"/>
    <lineage>
        <taxon>Bacteria</taxon>
        <taxon>Pseudomonadati</taxon>
        <taxon>Pseudomonadota</taxon>
        <taxon>Alphaproteobacteria</taxon>
        <taxon>Rhodobacterales</taxon>
        <taxon>Roseobacteraceae</taxon>
        <taxon>Falsiruegeria</taxon>
    </lineage>
</organism>
<evidence type="ECO:0000256" key="3">
    <source>
        <dbReference type="PIRSR" id="PIRSR607837-1"/>
    </source>
</evidence>
<evidence type="ECO:0000313" key="4">
    <source>
        <dbReference type="EMBL" id="SLN27830.1"/>
    </source>
</evidence>
<feature type="binding site" evidence="3">
    <location>
        <position position="137"/>
    </location>
    <ligand>
        <name>a divalent metal cation</name>
        <dbReference type="ChEBI" id="CHEBI:60240"/>
    </ligand>
</feature>
<dbReference type="AlphaFoldDB" id="A0A1Y5RYE3"/>
<dbReference type="PANTHER" id="PTHR37302">
    <property type="entry name" value="SLR1116 PROTEIN"/>
    <property type="match status" value="1"/>
</dbReference>
<keyword evidence="5" id="KW-1185">Reference proteome</keyword>
<dbReference type="Pfam" id="PF05163">
    <property type="entry name" value="DinB"/>
    <property type="match status" value="1"/>
</dbReference>
<gene>
    <name evidence="4" type="ORF">TRL7639_01064</name>
</gene>
<feature type="binding site" evidence="3">
    <location>
        <position position="50"/>
    </location>
    <ligand>
        <name>a divalent metal cation</name>
        <dbReference type="ChEBI" id="CHEBI:60240"/>
    </ligand>
</feature>
<dbReference type="PANTHER" id="PTHR37302:SF1">
    <property type="entry name" value="PROTEIN DINB"/>
    <property type="match status" value="1"/>
</dbReference>
<proteinExistence type="inferred from homology"/>
<keyword evidence="2 3" id="KW-0479">Metal-binding</keyword>
<feature type="binding site" evidence="3">
    <location>
        <position position="141"/>
    </location>
    <ligand>
        <name>a divalent metal cation</name>
        <dbReference type="ChEBI" id="CHEBI:60240"/>
    </ligand>
</feature>
<accession>A0A1Y5RYE3</accession>
<protein>
    <submittedName>
        <fullName evidence="4">DinB family protein</fullName>
    </submittedName>
</protein>
<dbReference type="InterPro" id="IPR007837">
    <property type="entry name" value="DinB"/>
</dbReference>
<name>A0A1Y5RYE3_9RHOB</name>
<sequence>MPNPAYCQAMARYNLWQNDNLITAANTLSKAERQKDHGAFFGSIQQTFSHLAWGDTIWFSRFADIQPPDLAIADSAQYLPDWEAYCTRRKDLDQQILAWAKEVPEAWFNGDLSWYSGAIERDVTKPKALLVMQFFNHQTHHRGQIHAMLTAAGARPGDTDIPFMPDSYAAL</sequence>